<name>A0A816BWQ3_9BILA</name>
<keyword evidence="3" id="KW-1185">Reference proteome</keyword>
<dbReference type="Proteomes" id="UP000663854">
    <property type="component" value="Unassembled WGS sequence"/>
</dbReference>
<organism evidence="2 3">
    <name type="scientific">Rotaria sordida</name>
    <dbReference type="NCBI Taxonomy" id="392033"/>
    <lineage>
        <taxon>Eukaryota</taxon>
        <taxon>Metazoa</taxon>
        <taxon>Spiralia</taxon>
        <taxon>Gnathifera</taxon>
        <taxon>Rotifera</taxon>
        <taxon>Eurotatoria</taxon>
        <taxon>Bdelloidea</taxon>
        <taxon>Philodinida</taxon>
        <taxon>Philodinidae</taxon>
        <taxon>Rotaria</taxon>
    </lineage>
</organism>
<reference evidence="2" key="1">
    <citation type="submission" date="2021-02" db="EMBL/GenBank/DDBJ databases">
        <authorList>
            <person name="Nowell W R."/>
        </authorList>
    </citation>
    <scope>NUCLEOTIDE SEQUENCE</scope>
</reference>
<protein>
    <submittedName>
        <fullName evidence="2">Uncharacterized protein</fullName>
    </submittedName>
</protein>
<sequence length="119" mass="13352">MIGWLSCLACINSDIRRVQFRILKYLVSLGSRMNHYLIDDTSNHLIKKAVAWDNDNHIAFAVPLGDIKPTIHLDIFLPRIVYLALHSSDGQTKITACKLLQSILLYMIGKSANNRSSAA</sequence>
<dbReference type="Proteomes" id="UP000663870">
    <property type="component" value="Unassembled WGS sequence"/>
</dbReference>
<evidence type="ECO:0000313" key="1">
    <source>
        <dbReference type="EMBL" id="CAF1379371.1"/>
    </source>
</evidence>
<feature type="non-terminal residue" evidence="2">
    <location>
        <position position="1"/>
    </location>
</feature>
<evidence type="ECO:0000313" key="3">
    <source>
        <dbReference type="Proteomes" id="UP000663870"/>
    </source>
</evidence>
<comment type="caution">
    <text evidence="2">The sequence shown here is derived from an EMBL/GenBank/DDBJ whole genome shotgun (WGS) entry which is preliminary data.</text>
</comment>
<dbReference type="AlphaFoldDB" id="A0A816BWQ3"/>
<evidence type="ECO:0000313" key="2">
    <source>
        <dbReference type="EMBL" id="CAF1615383.1"/>
    </source>
</evidence>
<dbReference type="EMBL" id="CAJNOH010004755">
    <property type="protein sequence ID" value="CAF1379371.1"/>
    <property type="molecule type" value="Genomic_DNA"/>
</dbReference>
<accession>A0A816BWQ3</accession>
<gene>
    <name evidence="2" type="ORF">JXQ802_LOCUS49909</name>
    <name evidence="1" type="ORF">PYM288_LOCUS33774</name>
</gene>
<proteinExistence type="predicted"/>
<dbReference type="EMBL" id="CAJNOL010006206">
    <property type="protein sequence ID" value="CAF1615383.1"/>
    <property type="molecule type" value="Genomic_DNA"/>
</dbReference>